<accession>A0A1E5L6G9</accession>
<dbReference type="PANTHER" id="PTHR33542">
    <property type="entry name" value="SIROHYDROCHLORIN FERROCHELATASE, CHLOROPLASTIC"/>
    <property type="match status" value="1"/>
</dbReference>
<keyword evidence="2" id="KW-0456">Lyase</keyword>
<evidence type="ECO:0000313" key="3">
    <source>
        <dbReference type="EMBL" id="OEH85740.1"/>
    </source>
</evidence>
<dbReference type="PANTHER" id="PTHR33542:SF3">
    <property type="entry name" value="SIROHYDROCHLORIN FERROCHELATASE, CHLOROPLASTIC"/>
    <property type="match status" value="1"/>
</dbReference>
<reference evidence="3 4" key="1">
    <citation type="submission" date="2016-09" db="EMBL/GenBank/DDBJ databases">
        <title>Desulfuribacillus arsenicus sp. nov., an obligately anaerobic, dissimilatory arsenic- and antimonate-reducing bacterium isolated from anoxic sediments.</title>
        <authorList>
            <person name="Abin C.A."/>
            <person name="Hollibaugh J.T."/>
        </authorList>
    </citation>
    <scope>NUCLEOTIDE SEQUENCE [LARGE SCALE GENOMIC DNA]</scope>
    <source>
        <strain evidence="3 4">MLFW-2</strain>
    </source>
</reference>
<dbReference type="STRING" id="1390249.BHU72_02870"/>
<dbReference type="InterPro" id="IPR002762">
    <property type="entry name" value="CbiX-like"/>
</dbReference>
<comment type="caution">
    <text evidence="3">The sequence shown here is derived from an EMBL/GenBank/DDBJ whole genome shotgun (WGS) entry which is preliminary data.</text>
</comment>
<dbReference type="Pfam" id="PF01903">
    <property type="entry name" value="CbiX"/>
    <property type="match status" value="1"/>
</dbReference>
<name>A0A1E5L6G9_9FIRM</name>
<dbReference type="GO" id="GO:0016829">
    <property type="term" value="F:lyase activity"/>
    <property type="evidence" value="ECO:0007669"/>
    <property type="project" value="UniProtKB-KW"/>
</dbReference>
<dbReference type="RefSeq" id="WP_069701824.1">
    <property type="nucleotide sequence ID" value="NZ_MJAT01000012.1"/>
</dbReference>
<evidence type="ECO:0000256" key="2">
    <source>
        <dbReference type="ARBA" id="ARBA00023239"/>
    </source>
</evidence>
<organism evidence="3 4">
    <name type="scientific">Desulfuribacillus stibiiarsenatis</name>
    <dbReference type="NCBI Taxonomy" id="1390249"/>
    <lineage>
        <taxon>Bacteria</taxon>
        <taxon>Bacillati</taxon>
        <taxon>Bacillota</taxon>
        <taxon>Desulfuribacillia</taxon>
        <taxon>Desulfuribacillales</taxon>
        <taxon>Desulfuribacillaceae</taxon>
        <taxon>Desulfuribacillus</taxon>
    </lineage>
</organism>
<keyword evidence="4" id="KW-1185">Reference proteome</keyword>
<dbReference type="GO" id="GO:0046872">
    <property type="term" value="F:metal ion binding"/>
    <property type="evidence" value="ECO:0007669"/>
    <property type="project" value="UniProtKB-KW"/>
</dbReference>
<evidence type="ECO:0000313" key="4">
    <source>
        <dbReference type="Proteomes" id="UP000095255"/>
    </source>
</evidence>
<gene>
    <name evidence="3" type="ORF">BHU72_02870</name>
</gene>
<sequence>MKVLLVLGHGSRTIEAQNIFNRLVDLIREKSDFEIVKGCSMENSTPTFEEAVEELVESGHHHIVLAPLFIYRGVHIQEDIPNTILELKKKYPNLEFHMTDVIGADDRIAEIMIDRIRDSF</sequence>
<dbReference type="Gene3D" id="3.40.50.1400">
    <property type="match status" value="1"/>
</dbReference>
<dbReference type="SUPFAM" id="SSF53800">
    <property type="entry name" value="Chelatase"/>
    <property type="match status" value="1"/>
</dbReference>
<protein>
    <recommendedName>
        <fullName evidence="5">Cobalamin biosynthesis protein CbiX</fullName>
    </recommendedName>
</protein>
<dbReference type="AlphaFoldDB" id="A0A1E5L6G9"/>
<dbReference type="OrthoDB" id="9797895at2"/>
<evidence type="ECO:0000256" key="1">
    <source>
        <dbReference type="ARBA" id="ARBA00022723"/>
    </source>
</evidence>
<evidence type="ECO:0008006" key="5">
    <source>
        <dbReference type="Google" id="ProtNLM"/>
    </source>
</evidence>
<keyword evidence="1" id="KW-0479">Metal-binding</keyword>
<dbReference type="Proteomes" id="UP000095255">
    <property type="component" value="Unassembled WGS sequence"/>
</dbReference>
<dbReference type="InterPro" id="IPR050963">
    <property type="entry name" value="Sirohydro_Cobaltochel/CbiX"/>
</dbReference>
<dbReference type="EMBL" id="MJAT01000012">
    <property type="protein sequence ID" value="OEH85740.1"/>
    <property type="molecule type" value="Genomic_DNA"/>
</dbReference>
<dbReference type="CDD" id="cd03416">
    <property type="entry name" value="CbiX_SirB_N"/>
    <property type="match status" value="1"/>
</dbReference>
<proteinExistence type="predicted"/>